<keyword evidence="4" id="KW-1185">Reference proteome</keyword>
<feature type="coiled-coil region" evidence="1">
    <location>
        <begin position="192"/>
        <end position="267"/>
    </location>
</feature>
<dbReference type="RefSeq" id="WP_078424224.1">
    <property type="nucleotide sequence ID" value="NZ_CP017258.1"/>
</dbReference>
<reference evidence="4" key="1">
    <citation type="submission" date="2016-09" db="EMBL/GenBank/DDBJ databases">
        <title>Comparative genomics of the Campylobacter concisus group.</title>
        <authorList>
            <person name="Miller W.G."/>
            <person name="Yee E."/>
            <person name="Chapman M.H."/>
            <person name="Huynh S."/>
            <person name="Bono J.L."/>
            <person name="On S.L.W."/>
            <person name="StLeger J."/>
            <person name="Foster G."/>
            <person name="Parker C.T."/>
        </authorList>
    </citation>
    <scope>NUCLEOTIDE SEQUENCE [LARGE SCALE GENOMIC DNA]</scope>
    <source>
        <strain evidence="4">RM18021</strain>
    </source>
</reference>
<dbReference type="InterPro" id="IPR011083">
    <property type="entry name" value="Phage_tail_collar_dom"/>
</dbReference>
<dbReference type="Proteomes" id="UP000190868">
    <property type="component" value="Chromosome"/>
</dbReference>
<dbReference type="SUPFAM" id="SSF88874">
    <property type="entry name" value="Receptor-binding domain of short tail fibre protein gp12"/>
    <property type="match status" value="2"/>
</dbReference>
<name>A0A1S6U5W3_9BACT</name>
<feature type="domain" description="Phage tail collar" evidence="2">
    <location>
        <begin position="300"/>
        <end position="349"/>
    </location>
</feature>
<accession>A0A1S6U5W3</accession>
<evidence type="ECO:0000256" key="1">
    <source>
        <dbReference type="SAM" id="Coils"/>
    </source>
</evidence>
<evidence type="ECO:0000313" key="4">
    <source>
        <dbReference type="Proteomes" id="UP000190868"/>
    </source>
</evidence>
<feature type="domain" description="Phage tail collar" evidence="2">
    <location>
        <begin position="393"/>
        <end position="441"/>
    </location>
</feature>
<dbReference type="EMBL" id="CP017258">
    <property type="protein sequence ID" value="AQW87103.1"/>
    <property type="molecule type" value="Genomic_DNA"/>
</dbReference>
<dbReference type="Gene3D" id="3.90.1340.10">
    <property type="entry name" value="Phage tail collar domain"/>
    <property type="match status" value="2"/>
</dbReference>
<protein>
    <submittedName>
        <fullName evidence="3">Putative chromosome segregation protein</fullName>
    </submittedName>
</protein>
<evidence type="ECO:0000313" key="3">
    <source>
        <dbReference type="EMBL" id="AQW87103.1"/>
    </source>
</evidence>
<evidence type="ECO:0000259" key="2">
    <source>
        <dbReference type="Pfam" id="PF07484"/>
    </source>
</evidence>
<dbReference type="Pfam" id="PF07484">
    <property type="entry name" value="Collar"/>
    <property type="match status" value="2"/>
</dbReference>
<dbReference type="AlphaFoldDB" id="A0A1S6U5W3"/>
<keyword evidence="1" id="KW-0175">Coiled coil</keyword>
<sequence>MAEKEFTQICKEILALGKRIEAMDFEELRQIEVHVKAIQVALDSSKSDFDSKYAQLHGLESALRGYETSLNNIKSEIEAKASEINQAVSSGLAKISEADSIKDEVVSKLERVESALARADEGISRLDALKSKIYQELQNKSNEMKLVAQNAVATVETRQQQATQDIADQTRKLLDFVQEKMCCWYSKRDEVINELDKKAQEIIKQVEDVKLENRQIDDYMDRLEEAKQEVDQVRQSADEIKQKEQELTELKDKLNELKDDIQTVSSDGLIDDKKPSLIKVYSSKKVETLIDINSPSVPVGAVVEYPEDKELPIGFKVLDGSSLDKSEYAELYEIIGDKFGSDESSFNLPTEQIQQKTNQDVIDDNNKGTNKTYSSTKIESLISANNSTIPVGTIFNYPKGQTLPKGFKALDGASLSKAEYADLFNVLGEGFSIDDDNFALPKNQIEQTSLSIDLSKGNNFVIKPAQSEEMSLNNATVGQTGTIVVTNSAMITNFNNKLKFKTQPKGMSGVETFNYYVLSSDDIKIHRY</sequence>
<proteinExistence type="predicted"/>
<organism evidence="3 4">
    <name type="scientific">Campylobacter pinnipediorum subsp. caledonicus</name>
    <dbReference type="NCBI Taxonomy" id="1874362"/>
    <lineage>
        <taxon>Bacteria</taxon>
        <taxon>Pseudomonadati</taxon>
        <taxon>Campylobacterota</taxon>
        <taxon>Epsilonproteobacteria</taxon>
        <taxon>Campylobacterales</taxon>
        <taxon>Campylobacteraceae</taxon>
        <taxon>Campylobacter</taxon>
    </lineage>
</organism>
<gene>
    <name evidence="3" type="ORF">CPIN18021_0256</name>
</gene>
<dbReference type="InterPro" id="IPR037053">
    <property type="entry name" value="Phage_tail_collar_dom_sf"/>
</dbReference>